<proteinExistence type="predicted"/>
<dbReference type="EMBL" id="FN667742">
    <property type="protein sequence ID" value="CBJ92492.1"/>
    <property type="molecule type" value="Genomic_DNA"/>
</dbReference>
<dbReference type="Proteomes" id="UP000008075">
    <property type="component" value="Chromosome"/>
</dbReference>
<dbReference type="AlphaFoldDB" id="D3VF35"/>
<gene>
    <name evidence="1" type="ordered locus">XNC1_4470</name>
</gene>
<evidence type="ECO:0000313" key="1">
    <source>
        <dbReference type="EMBL" id="CBJ92492.1"/>
    </source>
</evidence>
<keyword evidence="2" id="KW-1185">Reference proteome</keyword>
<dbReference type="HOGENOM" id="CLU_3241640_0_0_6"/>
<dbReference type="KEGG" id="xne:XNC1_4470"/>
<sequence>MIELTDFYHTHKVNKDFTGYKFEREIDGKDNRREPHPHSGGEY</sequence>
<reference evidence="1 2" key="1">
    <citation type="journal article" date="2011" name="PLoS ONE">
        <title>The entomopathogenic bacterial endosymbionts xenorhabdus and photorhabdus: convergent lifestyles from divergent genomes.</title>
        <authorList>
            <person name="Chaston J.M."/>
            <person name="Suen G."/>
            <person name="Tucker S.L."/>
            <person name="Andersen A.W."/>
            <person name="Bhasin A."/>
            <person name="Bode E."/>
            <person name="Bode H.B."/>
            <person name="Brachmann A.O."/>
            <person name="Cowles C.E."/>
            <person name="Cowles K.N."/>
            <person name="Darby C."/>
            <person name="de Leon L."/>
            <person name="Drace K."/>
            <person name="Du Z."/>
            <person name="Givaudan A."/>
            <person name="Herbert Tran E.E."/>
            <person name="Jewell K.A."/>
            <person name="Knack J.J."/>
            <person name="Krasomil-Osterfeld K.C."/>
            <person name="Kukor R."/>
            <person name="Lanois A."/>
            <person name="Latreille P."/>
            <person name="Leimgruber N.K."/>
            <person name="Lipke C.M."/>
            <person name="Liu R."/>
            <person name="Lu X."/>
            <person name="Martens E.C."/>
            <person name="Marri P.R."/>
            <person name="Medigue C."/>
            <person name="Menard M.L."/>
            <person name="Miller N.M."/>
            <person name="Morales-Soto N."/>
            <person name="Norton S."/>
            <person name="Ogier J.C."/>
            <person name="Orchard S.S."/>
            <person name="Park D."/>
            <person name="Park Y."/>
            <person name="Qurollo B.A."/>
            <person name="Sugar D.R."/>
            <person name="Richards G.R."/>
            <person name="Rouy Z."/>
            <person name="Slominski B."/>
            <person name="Slominski K."/>
            <person name="Snyder H."/>
            <person name="Tjaden B.C."/>
            <person name="van der Hoeven R."/>
            <person name="Welch R.D."/>
            <person name="Wheeler C."/>
            <person name="Xiang B."/>
            <person name="Barbazuk B."/>
            <person name="Gaudriault S."/>
            <person name="Goodner B."/>
            <person name="Slater S.C."/>
            <person name="Forst S."/>
            <person name="Goldman B.S."/>
            <person name="Goodrich-Blair H."/>
        </authorList>
    </citation>
    <scope>NUCLEOTIDE SEQUENCE [LARGE SCALE GENOMIC DNA]</scope>
    <source>
        <strain evidence="2">ATCC 19061 / DSM 3370 / CCUG 14189 / LMG 1036 / NCIMB 9965 / AN6</strain>
    </source>
</reference>
<protein>
    <submittedName>
        <fullName evidence="1">Uncharacterized protein</fullName>
    </submittedName>
</protein>
<evidence type="ECO:0000313" key="2">
    <source>
        <dbReference type="Proteomes" id="UP000008075"/>
    </source>
</evidence>
<name>D3VF35_XENNA</name>
<accession>D3VF35</accession>
<organism evidence="1 2">
    <name type="scientific">Xenorhabdus nematophila (strain ATCC 19061 / DSM 3370 / CCUG 14189 / LMG 1036 / NCIMB 9965 / AN6)</name>
    <dbReference type="NCBI Taxonomy" id="406817"/>
    <lineage>
        <taxon>Bacteria</taxon>
        <taxon>Pseudomonadati</taxon>
        <taxon>Pseudomonadota</taxon>
        <taxon>Gammaproteobacteria</taxon>
        <taxon>Enterobacterales</taxon>
        <taxon>Morganellaceae</taxon>
        <taxon>Xenorhabdus</taxon>
    </lineage>
</organism>